<accession>A0A0R2APY3</accession>
<feature type="transmembrane region" description="Helical" evidence="6">
    <location>
        <begin position="283"/>
        <end position="305"/>
    </location>
</feature>
<feature type="transmembrane region" description="Helical" evidence="6">
    <location>
        <begin position="74"/>
        <end position="92"/>
    </location>
</feature>
<evidence type="ECO:0000313" key="9">
    <source>
        <dbReference type="Proteomes" id="UP000051008"/>
    </source>
</evidence>
<dbReference type="SUPFAM" id="SSF103473">
    <property type="entry name" value="MFS general substrate transporter"/>
    <property type="match status" value="1"/>
</dbReference>
<evidence type="ECO:0000256" key="6">
    <source>
        <dbReference type="SAM" id="Phobius"/>
    </source>
</evidence>
<keyword evidence="3 6" id="KW-0812">Transmembrane</keyword>
<evidence type="ECO:0000256" key="5">
    <source>
        <dbReference type="ARBA" id="ARBA00023136"/>
    </source>
</evidence>
<protein>
    <submittedName>
        <fullName evidence="8">MFS family major facilitator transporter</fullName>
    </submittedName>
</protein>
<keyword evidence="4 6" id="KW-1133">Transmembrane helix</keyword>
<proteinExistence type="predicted"/>
<sequence>MTSKQIKWVTAGLLLASVIAGLDATIINTALPAIISDLNGIEYMGWIIAVFLLGMAVFTPLWSKLGENWGNKKAFQLSVVLFLAGSLLEGLAPNIGFFIAARTLMGIGAGGMGALPYIIIGYVFENINKRAHILGLISASFSAGSIIGPLLGGWIVDTLSWNWIFYINVPLGLVTISLIQAAYKEEVRQTKQAFDYRGAWLMVLGLVAFLLGIQLLGMVSWYYCAGLVLVGSLLIWRLFKVEAKQQTPLIPGHLFKNKALVVDFILFGIAWGASIAFNTYVPMWAQGLLAATALVGGLTQVPGALTDFLGANLAPAFQRKFRDLTVVNLGLIGIMVSVLGLYFLDAKAAYGWLLFLSAFYGFGVGLVFVVLQIRVQQDVDIKDMPAATSLSYLLRILAQTLMAAVYGVLLNFELARGVAQTKGKISLEMMNKLSNPVTNKELPLNLIPQMQLILHQGLHTIMLTATGLLLVGLAFSLWAQKKVFKN</sequence>
<keyword evidence="5 6" id="KW-0472">Membrane</keyword>
<dbReference type="Proteomes" id="UP000051008">
    <property type="component" value="Unassembled WGS sequence"/>
</dbReference>
<evidence type="ECO:0000313" key="8">
    <source>
        <dbReference type="EMBL" id="KRM66491.1"/>
    </source>
</evidence>
<dbReference type="Pfam" id="PF07690">
    <property type="entry name" value="MFS_1"/>
    <property type="match status" value="1"/>
</dbReference>
<feature type="transmembrane region" description="Helical" evidence="6">
    <location>
        <begin position="163"/>
        <end position="182"/>
    </location>
</feature>
<organism evidence="8 9">
    <name type="scientific">Ligilactobacillus agilis DSM 20509</name>
    <dbReference type="NCBI Taxonomy" id="1423718"/>
    <lineage>
        <taxon>Bacteria</taxon>
        <taxon>Bacillati</taxon>
        <taxon>Bacillota</taxon>
        <taxon>Bacilli</taxon>
        <taxon>Lactobacillales</taxon>
        <taxon>Lactobacillaceae</taxon>
        <taxon>Ligilactobacillus</taxon>
    </lineage>
</organism>
<dbReference type="PATRIC" id="fig|1423718.3.peg.2070"/>
<dbReference type="GO" id="GO:0022857">
    <property type="term" value="F:transmembrane transporter activity"/>
    <property type="evidence" value="ECO:0007669"/>
    <property type="project" value="InterPro"/>
</dbReference>
<feature type="transmembrane region" description="Helical" evidence="6">
    <location>
        <begin position="392"/>
        <end position="412"/>
    </location>
</feature>
<feature type="transmembrane region" description="Helical" evidence="6">
    <location>
        <begin position="194"/>
        <end position="213"/>
    </location>
</feature>
<dbReference type="InterPro" id="IPR020846">
    <property type="entry name" value="MFS_dom"/>
</dbReference>
<dbReference type="InterPro" id="IPR036259">
    <property type="entry name" value="MFS_trans_sf"/>
</dbReference>
<dbReference type="EMBL" id="AYYP01000001">
    <property type="protein sequence ID" value="KRM66491.1"/>
    <property type="molecule type" value="Genomic_DNA"/>
</dbReference>
<keyword evidence="2" id="KW-0813">Transport</keyword>
<dbReference type="PROSITE" id="PS50850">
    <property type="entry name" value="MFS"/>
    <property type="match status" value="1"/>
</dbReference>
<feature type="transmembrane region" description="Helical" evidence="6">
    <location>
        <begin position="458"/>
        <end position="479"/>
    </location>
</feature>
<dbReference type="RefSeq" id="WP_056975562.1">
    <property type="nucleotide sequence ID" value="NZ_AYYP01000001.1"/>
</dbReference>
<evidence type="ECO:0000259" key="7">
    <source>
        <dbReference type="PROSITE" id="PS50850"/>
    </source>
</evidence>
<dbReference type="PANTHER" id="PTHR23501">
    <property type="entry name" value="MAJOR FACILITATOR SUPERFAMILY"/>
    <property type="match status" value="1"/>
</dbReference>
<evidence type="ECO:0000256" key="2">
    <source>
        <dbReference type="ARBA" id="ARBA00022448"/>
    </source>
</evidence>
<dbReference type="PRINTS" id="PR01036">
    <property type="entry name" value="TCRTETB"/>
</dbReference>
<reference evidence="8 9" key="1">
    <citation type="journal article" date="2015" name="Genome Announc.">
        <title>Expanding the biotechnology potential of lactobacilli through comparative genomics of 213 strains and associated genera.</title>
        <authorList>
            <person name="Sun Z."/>
            <person name="Harris H.M."/>
            <person name="McCann A."/>
            <person name="Guo C."/>
            <person name="Argimon S."/>
            <person name="Zhang W."/>
            <person name="Yang X."/>
            <person name="Jeffery I.B."/>
            <person name="Cooney J.C."/>
            <person name="Kagawa T.F."/>
            <person name="Liu W."/>
            <person name="Song Y."/>
            <person name="Salvetti E."/>
            <person name="Wrobel A."/>
            <person name="Rasinkangas P."/>
            <person name="Parkhill J."/>
            <person name="Rea M.C."/>
            <person name="O'Sullivan O."/>
            <person name="Ritari J."/>
            <person name="Douillard F.P."/>
            <person name="Paul Ross R."/>
            <person name="Yang R."/>
            <person name="Briner A.E."/>
            <person name="Felis G.E."/>
            <person name="de Vos W.M."/>
            <person name="Barrangou R."/>
            <person name="Klaenhammer T.R."/>
            <person name="Caufield P.W."/>
            <person name="Cui Y."/>
            <person name="Zhang H."/>
            <person name="O'Toole P.W."/>
        </authorList>
    </citation>
    <scope>NUCLEOTIDE SEQUENCE [LARGE SCALE GENOMIC DNA]</scope>
    <source>
        <strain evidence="8 9">DSM 20509</strain>
    </source>
</reference>
<comment type="subcellular location">
    <subcellularLocation>
        <location evidence="1">Cell membrane</location>
        <topology evidence="1">Multi-pass membrane protein</topology>
    </subcellularLocation>
</comment>
<name>A0A0R2APY3_9LACO</name>
<feature type="transmembrane region" description="Helical" evidence="6">
    <location>
        <begin position="326"/>
        <end position="344"/>
    </location>
</feature>
<dbReference type="GO" id="GO:0005886">
    <property type="term" value="C:plasma membrane"/>
    <property type="evidence" value="ECO:0007669"/>
    <property type="project" value="UniProtKB-SubCell"/>
</dbReference>
<dbReference type="AlphaFoldDB" id="A0A0R2APY3"/>
<dbReference type="OrthoDB" id="9816041at2"/>
<keyword evidence="9" id="KW-1185">Reference proteome</keyword>
<feature type="transmembrane region" description="Helical" evidence="6">
    <location>
        <begin position="350"/>
        <end position="371"/>
    </location>
</feature>
<dbReference type="Gene3D" id="1.20.1250.20">
    <property type="entry name" value="MFS general substrate transporter like domains"/>
    <property type="match status" value="2"/>
</dbReference>
<dbReference type="InterPro" id="IPR011701">
    <property type="entry name" value="MFS"/>
</dbReference>
<feature type="transmembrane region" description="Helical" evidence="6">
    <location>
        <begin position="43"/>
        <end position="62"/>
    </location>
</feature>
<comment type="caution">
    <text evidence="8">The sequence shown here is derived from an EMBL/GenBank/DDBJ whole genome shotgun (WGS) entry which is preliminary data.</text>
</comment>
<dbReference type="PANTHER" id="PTHR23501:SF191">
    <property type="entry name" value="VACUOLAR BASIC AMINO ACID TRANSPORTER 4"/>
    <property type="match status" value="1"/>
</dbReference>
<evidence type="ECO:0000256" key="1">
    <source>
        <dbReference type="ARBA" id="ARBA00004651"/>
    </source>
</evidence>
<feature type="transmembrane region" description="Helical" evidence="6">
    <location>
        <begin position="260"/>
        <end position="277"/>
    </location>
</feature>
<gene>
    <name evidence="8" type="ORF">FC14_GL001996</name>
</gene>
<feature type="transmembrane region" description="Helical" evidence="6">
    <location>
        <begin position="131"/>
        <end position="151"/>
    </location>
</feature>
<feature type="transmembrane region" description="Helical" evidence="6">
    <location>
        <begin position="104"/>
        <end position="124"/>
    </location>
</feature>
<evidence type="ECO:0000256" key="3">
    <source>
        <dbReference type="ARBA" id="ARBA00022692"/>
    </source>
</evidence>
<feature type="domain" description="Major facilitator superfamily (MFS) profile" evidence="7">
    <location>
        <begin position="9"/>
        <end position="484"/>
    </location>
</feature>
<feature type="transmembrane region" description="Helical" evidence="6">
    <location>
        <begin position="219"/>
        <end position="239"/>
    </location>
</feature>
<evidence type="ECO:0000256" key="4">
    <source>
        <dbReference type="ARBA" id="ARBA00022989"/>
    </source>
</evidence>